<gene>
    <name evidence="3" type="ORF">PVT01_070028700</name>
</gene>
<dbReference type="Proteomes" id="UP000196402">
    <property type="component" value="Chromosome 7"/>
</dbReference>
<keyword evidence="2" id="KW-0812">Transmembrane</keyword>
<dbReference type="EMBL" id="LT615245">
    <property type="protein sequence ID" value="SCO66573.1"/>
    <property type="molecule type" value="Genomic_DNA"/>
</dbReference>
<sequence>MENQKPACSGFIISLLFYVCFFFYFGLYSFEVIFIFSSNMDYVMLSVLLITTILSISLVSTGLVHTSVFLVIVISLVEMYEYQNSSFANVMDYKFSKVFLIIRIFATVNFLLFYYLHMSNLKRKKQVDLAKSSSSEKKTQTYTQTHAQTNAQTAHGRNSPECKTDDLRYGGVLPVGGKFIPKGVTHTSTLQHTLDNDDPLKKTQVIEGYILKHVTIPIIQKDERPHPPPPAVSSPQGKVFEVPPHHLPYSHYSVKSVDSNAHGLGANQPLSGGTFVDDGLDETYRRQYISPWVVPNNSIGSGNYSGNCSGNNSGSYTTATTATTAANSNSLYGNDVALAGAESQQVNKGPYGNATANACYNGGLNAYPANKLPDDRDPYQVRPQQMGPYQSGVYPSVVYPLGEYQAGAYQTGAYQTGAYQAGAYQAGA</sequence>
<name>A0A1G4GVG2_PLAVI</name>
<feature type="transmembrane region" description="Helical" evidence="2">
    <location>
        <begin position="48"/>
        <end position="77"/>
    </location>
</feature>
<evidence type="ECO:0000256" key="2">
    <source>
        <dbReference type="SAM" id="Phobius"/>
    </source>
</evidence>
<feature type="compositionally biased region" description="Low complexity" evidence="1">
    <location>
        <begin position="140"/>
        <end position="154"/>
    </location>
</feature>
<evidence type="ECO:0000313" key="4">
    <source>
        <dbReference type="Proteomes" id="UP000196402"/>
    </source>
</evidence>
<dbReference type="eggNOG" id="ENOG502S0T9">
    <property type="taxonomic scope" value="Eukaryota"/>
</dbReference>
<dbReference type="VEuPathDB" id="PlasmoDB:PVW1_070030000"/>
<dbReference type="VEuPathDB" id="PlasmoDB:PVP01_0723600"/>
<keyword evidence="2" id="KW-0472">Membrane</keyword>
<evidence type="ECO:0000256" key="1">
    <source>
        <dbReference type="SAM" id="MobiDB-lite"/>
    </source>
</evidence>
<dbReference type="VEuPathDB" id="PlasmoDB:PVPAM_070030600"/>
<evidence type="ECO:0000313" key="3">
    <source>
        <dbReference type="EMBL" id="SCO66573.1"/>
    </source>
</evidence>
<protein>
    <submittedName>
        <fullName evidence="3">Uncharacterized protein</fullName>
    </submittedName>
</protein>
<reference evidence="3 4" key="1">
    <citation type="submission" date="2016-07" db="EMBL/GenBank/DDBJ databases">
        <authorList>
            <consortium name="Pathogen Informatics"/>
        </authorList>
    </citation>
    <scope>NUCLEOTIDE SEQUENCE [LARGE SCALE GENOMIC DNA]</scope>
</reference>
<accession>A0A1G4GVG2</accession>
<feature type="transmembrane region" description="Helical" evidence="2">
    <location>
        <begin position="97"/>
        <end position="116"/>
    </location>
</feature>
<dbReference type="AlphaFoldDB" id="A0A1G4GVG2"/>
<feature type="region of interest" description="Disordered" evidence="1">
    <location>
        <begin position="132"/>
        <end position="163"/>
    </location>
</feature>
<proteinExistence type="predicted"/>
<feature type="transmembrane region" description="Helical" evidence="2">
    <location>
        <begin position="12"/>
        <end position="36"/>
    </location>
</feature>
<organism evidence="3 4">
    <name type="scientific">Plasmodium vivax</name>
    <name type="common">malaria parasite P. vivax</name>
    <dbReference type="NCBI Taxonomy" id="5855"/>
    <lineage>
        <taxon>Eukaryota</taxon>
        <taxon>Sar</taxon>
        <taxon>Alveolata</taxon>
        <taxon>Apicomplexa</taxon>
        <taxon>Aconoidasida</taxon>
        <taxon>Haemosporida</taxon>
        <taxon>Plasmodiidae</taxon>
        <taxon>Plasmodium</taxon>
        <taxon>Plasmodium (Plasmodium)</taxon>
    </lineage>
</organism>
<dbReference type="VEuPathDB" id="PlasmoDB:PVX_099670"/>
<keyword evidence="2" id="KW-1133">Transmembrane helix</keyword>